<reference evidence="3" key="2">
    <citation type="submission" date="2019-10" db="EMBL/GenBank/DDBJ databases">
        <title>Conservation and host-specific expression of non-tandemly repeated heterogenous ribosome RNA gene in arbuscular mycorrhizal fungi.</title>
        <authorList>
            <person name="Maeda T."/>
            <person name="Kobayashi Y."/>
            <person name="Nakagawa T."/>
            <person name="Ezawa T."/>
            <person name="Yamaguchi K."/>
            <person name="Bino T."/>
            <person name="Nishimoto Y."/>
            <person name="Shigenobu S."/>
            <person name="Kawaguchi M."/>
        </authorList>
    </citation>
    <scope>NUCLEOTIDE SEQUENCE</scope>
    <source>
        <strain evidence="3">HR1</strain>
    </source>
</reference>
<dbReference type="EMBL" id="KU305777">
    <property type="protein sequence ID" value="AMJ52415.1"/>
    <property type="molecule type" value="Genomic_DNA"/>
</dbReference>
<name>A0A140D0A2_9GLOM</name>
<feature type="signal peptide" evidence="1">
    <location>
        <begin position="1"/>
        <end position="20"/>
    </location>
</feature>
<proteinExistence type="predicted"/>
<dbReference type="AlphaFoldDB" id="A0A140D0A2"/>
<dbReference type="OrthoDB" id="2414008at2759"/>
<evidence type="ECO:0000313" key="2">
    <source>
        <dbReference type="EMBL" id="AMJ52415.1"/>
    </source>
</evidence>
<gene>
    <name evidence="3" type="ORF">RCL2_001919000</name>
</gene>
<feature type="chain" id="PRO_5036005300" description="Granulins domain-containing protein" evidence="1">
    <location>
        <begin position="21"/>
        <end position="107"/>
    </location>
</feature>
<evidence type="ECO:0000256" key="1">
    <source>
        <dbReference type="SAM" id="SignalP"/>
    </source>
</evidence>
<sequence length="107" mass="11290">MKFVLKFILVIVAFSAFVAATESLNWKRDEPRISPVEKSSSLVARDSGCPSGTYLCSDSEGGCCSVGTSCLPNFQCSGPAPTSGVALETSSAIPQIFSIVLAYLYLV</sequence>
<organism evidence="2">
    <name type="scientific">Rhizophagus clarus</name>
    <dbReference type="NCBI Taxonomy" id="94130"/>
    <lineage>
        <taxon>Eukaryota</taxon>
        <taxon>Fungi</taxon>
        <taxon>Fungi incertae sedis</taxon>
        <taxon>Mucoromycota</taxon>
        <taxon>Glomeromycotina</taxon>
        <taxon>Glomeromycetes</taxon>
        <taxon>Glomerales</taxon>
        <taxon>Glomeraceae</taxon>
        <taxon>Rhizophagus</taxon>
    </lineage>
</organism>
<reference evidence="2" key="1">
    <citation type="journal article" date="2016" name="BMC Genomics">
        <title>The effector candidate repertoire of the arbuscular mycorrhizal fungus Rhizophagus clarus.</title>
        <authorList>
            <person name="Sedzielewska Toro K."/>
            <person name="Brachmann A."/>
        </authorList>
    </citation>
    <scope>NUCLEOTIDE SEQUENCE</scope>
    <source>
        <strain evidence="2">MUCL46238</strain>
    </source>
</reference>
<dbReference type="EMBL" id="BLAL01000215">
    <property type="protein sequence ID" value="GES92412.1"/>
    <property type="molecule type" value="Genomic_DNA"/>
</dbReference>
<evidence type="ECO:0000313" key="3">
    <source>
        <dbReference type="EMBL" id="GES92412.1"/>
    </source>
</evidence>
<protein>
    <recommendedName>
        <fullName evidence="4">Granulins domain-containing protein</fullName>
    </recommendedName>
</protein>
<dbReference type="Proteomes" id="UP000615446">
    <property type="component" value="Unassembled WGS sequence"/>
</dbReference>
<accession>A0A140D0A2</accession>
<evidence type="ECO:0008006" key="4">
    <source>
        <dbReference type="Google" id="ProtNLM"/>
    </source>
</evidence>
<keyword evidence="1" id="KW-0732">Signal</keyword>